<comment type="caution">
    <text evidence="1">The sequence shown here is derived from an EMBL/GenBank/DDBJ whole genome shotgun (WGS) entry which is preliminary data.</text>
</comment>
<protein>
    <recommendedName>
        <fullName evidence="3">Outer membrane lipoprotein-sorting protein</fullName>
    </recommendedName>
</protein>
<evidence type="ECO:0000313" key="2">
    <source>
        <dbReference type="Proteomes" id="UP001500027"/>
    </source>
</evidence>
<dbReference type="EMBL" id="BAABAV010000001">
    <property type="protein sequence ID" value="GAA4269258.1"/>
    <property type="molecule type" value="Genomic_DNA"/>
</dbReference>
<reference evidence="2" key="1">
    <citation type="journal article" date="2019" name="Int. J. Syst. Evol. Microbiol.">
        <title>The Global Catalogue of Microorganisms (GCM) 10K type strain sequencing project: providing services to taxonomists for standard genome sequencing and annotation.</title>
        <authorList>
            <consortium name="The Broad Institute Genomics Platform"/>
            <consortium name="The Broad Institute Genome Sequencing Center for Infectious Disease"/>
            <person name="Wu L."/>
            <person name="Ma J."/>
        </authorList>
    </citation>
    <scope>NUCLEOTIDE SEQUENCE [LARGE SCALE GENOMIC DNA]</scope>
    <source>
        <strain evidence="2">JCM 17452</strain>
    </source>
</reference>
<accession>A0ABP8EAI6</accession>
<name>A0ABP8EAI6_9FLAO</name>
<dbReference type="RefSeq" id="WP_139000839.1">
    <property type="nucleotide sequence ID" value="NZ_BAABAV010000001.1"/>
</dbReference>
<keyword evidence="2" id="KW-1185">Reference proteome</keyword>
<evidence type="ECO:0000313" key="1">
    <source>
        <dbReference type="EMBL" id="GAA4269258.1"/>
    </source>
</evidence>
<gene>
    <name evidence="1" type="ORF">GCM10022257_13590</name>
</gene>
<dbReference type="InterPro" id="IPR045444">
    <property type="entry name" value="DUF6503"/>
</dbReference>
<dbReference type="Proteomes" id="UP001500027">
    <property type="component" value="Unassembled WGS sequence"/>
</dbReference>
<dbReference type="Pfam" id="PF20113">
    <property type="entry name" value="DUF6503"/>
    <property type="match status" value="1"/>
</dbReference>
<proteinExistence type="predicted"/>
<evidence type="ECO:0008006" key="3">
    <source>
        <dbReference type="Google" id="ProtNLM"/>
    </source>
</evidence>
<organism evidence="1 2">
    <name type="scientific">Hyunsoonleella aestuarii</name>
    <dbReference type="NCBI Taxonomy" id="912802"/>
    <lineage>
        <taxon>Bacteria</taxon>
        <taxon>Pseudomonadati</taxon>
        <taxon>Bacteroidota</taxon>
        <taxon>Flavobacteriia</taxon>
        <taxon>Flavobacteriales</taxon>
        <taxon>Flavobacteriaceae</taxon>
    </lineage>
</organism>
<sequence>MKLSLKNATIKAVALIITTTFLFSTEINAQKGDEKSLEIIDALLKENGGYKHLASKKDVQFSYLYDNFDAGKDVSLERHIFHGEHSWGEYKHHERNVLPKQAGIAVQSLVHGEPALALNGKEIKDEKAIEGTIFLRKVNFYWFTMMYKLKDPGTNYKHLGTEKVNNIQYDKVSLKYDASITKKEKNDKYILYFNPETHLVDWFYFSLPDWGINDPILKMTLEYEKVDGVYISTVRKSYAPNEKGEYQLNGQYIFSEIKFNNGFKPEDFKLPKS</sequence>